<evidence type="ECO:0000313" key="4">
    <source>
        <dbReference type="Proteomes" id="UP000199021"/>
    </source>
</evidence>
<dbReference type="PANTHER" id="PTHR30388">
    <property type="entry name" value="ALDEHYDE OXIDOREDUCTASE MOLYBDENUM COFACTOR ASSEMBLY PROTEIN"/>
    <property type="match status" value="1"/>
</dbReference>
<dbReference type="InterPro" id="IPR003777">
    <property type="entry name" value="XdhC_CoxI"/>
</dbReference>
<proteinExistence type="predicted"/>
<protein>
    <submittedName>
        <fullName evidence="3">Xanthine and CO dehydrogenase maturation factor, XdhC/CoxF family</fullName>
    </submittedName>
</protein>
<dbReference type="Pfam" id="PF13478">
    <property type="entry name" value="XdhC_C"/>
    <property type="match status" value="1"/>
</dbReference>
<keyword evidence="4" id="KW-1185">Reference proteome</keyword>
<gene>
    <name evidence="3" type="ORF">SAMN05444359_11844</name>
</gene>
<dbReference type="PANTHER" id="PTHR30388:SF4">
    <property type="entry name" value="MOLYBDENUM COFACTOR INSERTION CHAPERONE PAOD"/>
    <property type="match status" value="1"/>
</dbReference>
<dbReference type="EMBL" id="FOFB01000018">
    <property type="protein sequence ID" value="SEQ89577.1"/>
    <property type="molecule type" value="Genomic_DNA"/>
</dbReference>
<dbReference type="RefSeq" id="WP_090170276.1">
    <property type="nucleotide sequence ID" value="NZ_FOFB01000018.1"/>
</dbReference>
<dbReference type="Pfam" id="PF02625">
    <property type="entry name" value="XdhC_CoxI"/>
    <property type="match status" value="1"/>
</dbReference>
<feature type="domain" description="XdhC- CoxI" evidence="1">
    <location>
        <begin position="16"/>
        <end position="81"/>
    </location>
</feature>
<dbReference type="OrthoDB" id="9773039at2"/>
<feature type="domain" description="XdhC Rossmann" evidence="2">
    <location>
        <begin position="204"/>
        <end position="343"/>
    </location>
</feature>
<accession>A0A1H9JRV2</accession>
<evidence type="ECO:0000259" key="1">
    <source>
        <dbReference type="Pfam" id="PF02625"/>
    </source>
</evidence>
<dbReference type="FunCoup" id="A0A1H9JRV2">
    <property type="interactions" value="92"/>
</dbReference>
<dbReference type="AlphaFoldDB" id="A0A1H9JRV2"/>
<dbReference type="Proteomes" id="UP000199021">
    <property type="component" value="Unassembled WGS sequence"/>
</dbReference>
<evidence type="ECO:0000259" key="2">
    <source>
        <dbReference type="Pfam" id="PF13478"/>
    </source>
</evidence>
<name>A0A1H9JRV2_9BACT</name>
<dbReference type="STRING" id="478744.SAMN05444359_11844"/>
<dbReference type="InParanoid" id="A0A1H9JRV2"/>
<dbReference type="InterPro" id="IPR052698">
    <property type="entry name" value="MoCofactor_Util/Proc"/>
</dbReference>
<organism evidence="3 4">
    <name type="scientific">Neolewinella agarilytica</name>
    <dbReference type="NCBI Taxonomy" id="478744"/>
    <lineage>
        <taxon>Bacteria</taxon>
        <taxon>Pseudomonadati</taxon>
        <taxon>Bacteroidota</taxon>
        <taxon>Saprospiria</taxon>
        <taxon>Saprospirales</taxon>
        <taxon>Lewinellaceae</taxon>
        <taxon>Neolewinella</taxon>
    </lineage>
</organism>
<sequence length="363" mass="39967">MQEIRQIIQLYDELKAEEVACALAVVVSVEQSSYRRVGARLLVSEDGRYVGGISGGCLEGDALRRARRAILAGKPSTHVYDTVDGEDAVIGIGLGCEGRIEVLFLPLRFTQADNEIEILRQLAGTRTPRVITRLLKSDGPSMTMGYQPRTEDQLEELGEILGHPLAEVGRSILAEGRSKVVEIANGAGRKQVVYFEVLQPEIHLVVTGTNYDIPATLIATRNLGWHTTVVGARRKFTSEISRLADQILDYSQVDEVSLDAATAVVLMSHDYDWDRKMVKHFLPRQPAYFGMLGPRKRVKKMADSLKTDSTLNLLEYPNLYSPVGLDIGAETPPEIAASLIAEIIMAFRGRSGGALRNRKGSIH</sequence>
<evidence type="ECO:0000313" key="3">
    <source>
        <dbReference type="EMBL" id="SEQ89577.1"/>
    </source>
</evidence>
<dbReference type="InterPro" id="IPR027051">
    <property type="entry name" value="XdhC_Rossmann_dom"/>
</dbReference>
<reference evidence="4" key="1">
    <citation type="submission" date="2016-10" db="EMBL/GenBank/DDBJ databases">
        <authorList>
            <person name="Varghese N."/>
            <person name="Submissions S."/>
        </authorList>
    </citation>
    <scope>NUCLEOTIDE SEQUENCE [LARGE SCALE GENOMIC DNA]</scope>
    <source>
        <strain evidence="4">DSM 24740</strain>
    </source>
</reference>
<dbReference type="Gene3D" id="3.40.50.720">
    <property type="entry name" value="NAD(P)-binding Rossmann-like Domain"/>
    <property type="match status" value="1"/>
</dbReference>